<comment type="caution">
    <text evidence="1">The sequence shown here is derived from an EMBL/GenBank/DDBJ whole genome shotgun (WGS) entry which is preliminary data.</text>
</comment>
<name>A0ACB9INE4_9ASTR</name>
<evidence type="ECO:0000313" key="2">
    <source>
        <dbReference type="Proteomes" id="UP001056120"/>
    </source>
</evidence>
<dbReference type="Proteomes" id="UP001056120">
    <property type="component" value="Linkage Group LG08"/>
</dbReference>
<gene>
    <name evidence="1" type="ORF">L1987_25440</name>
</gene>
<organism evidence="1 2">
    <name type="scientific">Smallanthus sonchifolius</name>
    <dbReference type="NCBI Taxonomy" id="185202"/>
    <lineage>
        <taxon>Eukaryota</taxon>
        <taxon>Viridiplantae</taxon>
        <taxon>Streptophyta</taxon>
        <taxon>Embryophyta</taxon>
        <taxon>Tracheophyta</taxon>
        <taxon>Spermatophyta</taxon>
        <taxon>Magnoliopsida</taxon>
        <taxon>eudicotyledons</taxon>
        <taxon>Gunneridae</taxon>
        <taxon>Pentapetalae</taxon>
        <taxon>asterids</taxon>
        <taxon>campanulids</taxon>
        <taxon>Asterales</taxon>
        <taxon>Asteraceae</taxon>
        <taxon>Asteroideae</taxon>
        <taxon>Heliantheae alliance</taxon>
        <taxon>Millerieae</taxon>
        <taxon>Smallanthus</taxon>
    </lineage>
</organism>
<dbReference type="EMBL" id="CM042025">
    <property type="protein sequence ID" value="KAI3809464.1"/>
    <property type="molecule type" value="Genomic_DNA"/>
</dbReference>
<proteinExistence type="predicted"/>
<reference evidence="1 2" key="2">
    <citation type="journal article" date="2022" name="Mol. Ecol. Resour.">
        <title>The genomes of chicory, endive, great burdock and yacon provide insights into Asteraceae paleo-polyploidization history and plant inulin production.</title>
        <authorList>
            <person name="Fan W."/>
            <person name="Wang S."/>
            <person name="Wang H."/>
            <person name="Wang A."/>
            <person name="Jiang F."/>
            <person name="Liu H."/>
            <person name="Zhao H."/>
            <person name="Xu D."/>
            <person name="Zhang Y."/>
        </authorList>
    </citation>
    <scope>NUCLEOTIDE SEQUENCE [LARGE SCALE GENOMIC DNA]</scope>
    <source>
        <strain evidence="2">cv. Yunnan</strain>
        <tissue evidence="1">Leaves</tissue>
    </source>
</reference>
<evidence type="ECO:0000313" key="1">
    <source>
        <dbReference type="EMBL" id="KAI3809464.1"/>
    </source>
</evidence>
<sequence>MPLKQRFPSLFRLESDNWCVLADRIETQNDGNLITWDWKRYPTTEQEMIEAVECQRLITGTQLSQAEDSWVWSIGDSKDYLVKEVKDWLKSTGSEESVSHVVSDVKSLSFLWYRSRGKDVVVDWIGWNSFILEPM</sequence>
<reference evidence="2" key="1">
    <citation type="journal article" date="2022" name="Mol. Ecol. Resour.">
        <title>The genomes of chicory, endive, great burdock and yacon provide insights into Asteraceae palaeo-polyploidization history and plant inulin production.</title>
        <authorList>
            <person name="Fan W."/>
            <person name="Wang S."/>
            <person name="Wang H."/>
            <person name="Wang A."/>
            <person name="Jiang F."/>
            <person name="Liu H."/>
            <person name="Zhao H."/>
            <person name="Xu D."/>
            <person name="Zhang Y."/>
        </authorList>
    </citation>
    <scope>NUCLEOTIDE SEQUENCE [LARGE SCALE GENOMIC DNA]</scope>
    <source>
        <strain evidence="2">cv. Yunnan</strain>
    </source>
</reference>
<keyword evidence="2" id="KW-1185">Reference proteome</keyword>
<accession>A0ACB9INE4</accession>
<protein>
    <submittedName>
        <fullName evidence="1">Uncharacterized protein</fullName>
    </submittedName>
</protein>